<feature type="domain" description="Tetrapyrrole methylase" evidence="8">
    <location>
        <begin position="4"/>
        <end position="213"/>
    </location>
</feature>
<evidence type="ECO:0000259" key="8">
    <source>
        <dbReference type="Pfam" id="PF00590"/>
    </source>
</evidence>
<keyword evidence="5 9" id="KW-0808">Transferase</keyword>
<evidence type="ECO:0000313" key="9">
    <source>
        <dbReference type="EMBL" id="ABK17817.1"/>
    </source>
</evidence>
<dbReference type="Gene3D" id="3.30.950.10">
    <property type="entry name" value="Methyltransferase, Cobalt-precorrin-4 Transmethylase, Domain 2"/>
    <property type="match status" value="1"/>
</dbReference>
<comment type="similarity">
    <text evidence="2 7">Belongs to the precorrin methyltransferase family.</text>
</comment>
<dbReference type="GO" id="GO:0032259">
    <property type="term" value="P:methylation"/>
    <property type="evidence" value="ECO:0007669"/>
    <property type="project" value="UniProtKB-KW"/>
</dbReference>
<dbReference type="GO" id="GO:0009236">
    <property type="term" value="P:cobalamin biosynthetic process"/>
    <property type="evidence" value="ECO:0007669"/>
    <property type="project" value="UniProtKB-UniRule"/>
</dbReference>
<evidence type="ECO:0000256" key="7">
    <source>
        <dbReference type="PIRNR" id="PIRNR036427"/>
    </source>
</evidence>
<dbReference type="InterPro" id="IPR012382">
    <property type="entry name" value="CobI/CbiL"/>
</dbReference>
<keyword evidence="6" id="KW-0949">S-adenosyl-L-methionine</keyword>
<dbReference type="SUPFAM" id="SSF53790">
    <property type="entry name" value="Tetrapyrrole methylase"/>
    <property type="match status" value="1"/>
</dbReference>
<gene>
    <name evidence="9" type="ordered locus">Sfum_2135</name>
</gene>
<dbReference type="InterPro" id="IPR000878">
    <property type="entry name" value="4pyrrol_Mease"/>
</dbReference>
<protein>
    <submittedName>
        <fullName evidence="9">Precorrin-2 C20-methyltransferase / cobalt-factor II C20-methyltransferase</fullName>
        <ecNumber evidence="9">2.1.1.130</ecNumber>
        <ecNumber evidence="9">2.1.1.151</ecNumber>
    </submittedName>
</protein>
<dbReference type="EC" id="2.1.1.130" evidence="9"/>
<dbReference type="GO" id="GO:0043781">
    <property type="term" value="F:cobalt-factor II C20-methyltransferase activity"/>
    <property type="evidence" value="ECO:0007669"/>
    <property type="project" value="UniProtKB-EC"/>
</dbReference>
<dbReference type="Gene3D" id="3.40.1010.10">
    <property type="entry name" value="Cobalt-precorrin-4 Transmethylase, Domain 1"/>
    <property type="match status" value="1"/>
</dbReference>
<dbReference type="EMBL" id="CP000478">
    <property type="protein sequence ID" value="ABK17817.1"/>
    <property type="molecule type" value="Genomic_DNA"/>
</dbReference>
<evidence type="ECO:0000256" key="6">
    <source>
        <dbReference type="ARBA" id="ARBA00022691"/>
    </source>
</evidence>
<dbReference type="Proteomes" id="UP000001784">
    <property type="component" value="Chromosome"/>
</dbReference>
<dbReference type="Pfam" id="PF00590">
    <property type="entry name" value="TP_methylase"/>
    <property type="match status" value="1"/>
</dbReference>
<organism evidence="9 10">
    <name type="scientific">Syntrophobacter fumaroxidans (strain DSM 10017 / MPOB)</name>
    <dbReference type="NCBI Taxonomy" id="335543"/>
    <lineage>
        <taxon>Bacteria</taxon>
        <taxon>Pseudomonadati</taxon>
        <taxon>Thermodesulfobacteriota</taxon>
        <taxon>Syntrophobacteria</taxon>
        <taxon>Syntrophobacterales</taxon>
        <taxon>Syntrophobacteraceae</taxon>
        <taxon>Syntrophobacter</taxon>
    </lineage>
</organism>
<dbReference type="PANTHER" id="PTHR43467">
    <property type="entry name" value="COBALT-PRECORRIN-2 C(20)-METHYLTRANSFERASE"/>
    <property type="match status" value="1"/>
</dbReference>
<evidence type="ECO:0000256" key="1">
    <source>
        <dbReference type="ARBA" id="ARBA00004953"/>
    </source>
</evidence>
<dbReference type="AlphaFoldDB" id="A0LK65"/>
<accession>A0LK65</accession>
<dbReference type="OrthoDB" id="9804789at2"/>
<dbReference type="HOGENOM" id="CLU_076014_2_1_7"/>
<reference evidence="9 10" key="1">
    <citation type="submission" date="2006-10" db="EMBL/GenBank/DDBJ databases">
        <title>Complete sequence of Syntrophobacter fumaroxidans MPOB.</title>
        <authorList>
            <consortium name="US DOE Joint Genome Institute"/>
            <person name="Copeland A."/>
            <person name="Lucas S."/>
            <person name="Lapidus A."/>
            <person name="Barry K."/>
            <person name="Detter J.C."/>
            <person name="Glavina del Rio T."/>
            <person name="Hammon N."/>
            <person name="Israni S."/>
            <person name="Pitluck S."/>
            <person name="Goltsman E.G."/>
            <person name="Martinez M."/>
            <person name="Schmutz J."/>
            <person name="Larimer F."/>
            <person name="Land M."/>
            <person name="Hauser L."/>
            <person name="Kyrpides N."/>
            <person name="Kim E."/>
            <person name="Boone D.R."/>
            <person name="Brockman F."/>
            <person name="Culley D."/>
            <person name="Ferry J."/>
            <person name="Gunsalus R."/>
            <person name="McInerney M.J."/>
            <person name="Morrison M."/>
            <person name="Plugge C."/>
            <person name="Rohlin L."/>
            <person name="Scholten J."/>
            <person name="Sieber J."/>
            <person name="Stams A.J.M."/>
            <person name="Worm P."/>
            <person name="Henstra A.M."/>
            <person name="Richardson P."/>
        </authorList>
    </citation>
    <scope>NUCLEOTIDE SEQUENCE [LARGE SCALE GENOMIC DNA]</scope>
    <source>
        <strain evidence="10">DSM 10017 / MPOB</strain>
    </source>
</reference>
<dbReference type="STRING" id="335543.Sfum_2135"/>
<evidence type="ECO:0000256" key="5">
    <source>
        <dbReference type="ARBA" id="ARBA00022679"/>
    </source>
</evidence>
<dbReference type="InterPro" id="IPR014777">
    <property type="entry name" value="4pyrrole_Mease_sub1"/>
</dbReference>
<dbReference type="InterPro" id="IPR035996">
    <property type="entry name" value="4pyrrol_Methylase_sf"/>
</dbReference>
<dbReference type="CDD" id="cd11645">
    <property type="entry name" value="Precorrin_2_C20_MT"/>
    <property type="match status" value="1"/>
</dbReference>
<comment type="pathway">
    <text evidence="1">Cofactor biosynthesis; adenosylcobalamin biosynthesis.</text>
</comment>
<keyword evidence="10" id="KW-1185">Reference proteome</keyword>
<proteinExistence type="inferred from homology"/>
<dbReference type="PIRSF" id="PIRSF036427">
    <property type="entry name" value="Precrrn-2_mtase"/>
    <property type="match status" value="1"/>
</dbReference>
<keyword evidence="4 9" id="KW-0489">Methyltransferase</keyword>
<dbReference type="eggNOG" id="COG2243">
    <property type="taxonomic scope" value="Bacteria"/>
</dbReference>
<evidence type="ECO:0000313" key="10">
    <source>
        <dbReference type="Proteomes" id="UP000001784"/>
    </source>
</evidence>
<dbReference type="InParanoid" id="A0LK65"/>
<keyword evidence="3" id="KW-0169">Cobalamin biosynthesis</keyword>
<evidence type="ECO:0000256" key="2">
    <source>
        <dbReference type="ARBA" id="ARBA00005879"/>
    </source>
</evidence>
<evidence type="ECO:0000256" key="3">
    <source>
        <dbReference type="ARBA" id="ARBA00022573"/>
    </source>
</evidence>
<dbReference type="UniPathway" id="UPA00148"/>
<sequence length="239" mass="26312">MFGTLYGVGVGPGDPELLTLKAVKVLKEAAHVFAASSSSNDYSLAHDIVREHLPPGTPIDQLAFPMTFDSEHLENAWTANCEQVVEILRQGKNVAFITLGDPLTFSTFIYLMRKVRSRLPDVNVVVVPGITSYQAAAACANLPLAEGEEAITIISGAKGGTRLNAAIETADNVVLMKTYKQFPQILAQIEEKGLEDKCCFISRCGLEGEIVERDYRKMRTLKPHYLSLMIIKKRGMEPR</sequence>
<dbReference type="NCBIfam" id="TIGR01467">
    <property type="entry name" value="cobI_cbiL"/>
    <property type="match status" value="1"/>
</dbReference>
<dbReference type="GO" id="GO:0030788">
    <property type="term" value="F:precorrin-2 C20-methyltransferase activity"/>
    <property type="evidence" value="ECO:0007669"/>
    <property type="project" value="UniProtKB-EC"/>
</dbReference>
<dbReference type="PANTHER" id="PTHR43467:SF2">
    <property type="entry name" value="COBALT-PRECORRIN-2 C(20)-METHYLTRANSFERASE"/>
    <property type="match status" value="1"/>
</dbReference>
<dbReference type="EC" id="2.1.1.151" evidence="9"/>
<dbReference type="InterPro" id="IPR014776">
    <property type="entry name" value="4pyrrole_Mease_sub2"/>
</dbReference>
<dbReference type="RefSeq" id="WP_011698986.1">
    <property type="nucleotide sequence ID" value="NC_008554.1"/>
</dbReference>
<dbReference type="KEGG" id="sfu:Sfum_2135"/>
<evidence type="ECO:0000256" key="4">
    <source>
        <dbReference type="ARBA" id="ARBA00022603"/>
    </source>
</evidence>
<name>A0LK65_SYNFM</name>
<dbReference type="InterPro" id="IPR006364">
    <property type="entry name" value="CobI/CbiL/CobIJ_dom"/>
</dbReference>